<dbReference type="InterPro" id="IPR050216">
    <property type="entry name" value="LRR_domain-containing"/>
</dbReference>
<dbReference type="RefSeq" id="XP_023952815.2">
    <property type="nucleotide sequence ID" value="XM_024097047.2"/>
</dbReference>
<dbReference type="PRINTS" id="PR00019">
    <property type="entry name" value="LEURICHRPT"/>
</dbReference>
<protein>
    <submittedName>
        <fullName evidence="4">Leucine-rich repeat and death domain-containing protein 1</fullName>
    </submittedName>
</protein>
<evidence type="ECO:0000256" key="1">
    <source>
        <dbReference type="ARBA" id="ARBA00022614"/>
    </source>
</evidence>
<evidence type="ECO:0000313" key="3">
    <source>
        <dbReference type="Proteomes" id="UP001652582"/>
    </source>
</evidence>
<keyword evidence="3" id="KW-1185">Reference proteome</keyword>
<dbReference type="InterPro" id="IPR003591">
    <property type="entry name" value="Leu-rich_rpt_typical-subtyp"/>
</dbReference>
<keyword evidence="1" id="KW-0433">Leucine-rich repeat</keyword>
<dbReference type="PROSITE" id="PS51450">
    <property type="entry name" value="LRR"/>
    <property type="match status" value="3"/>
</dbReference>
<dbReference type="SUPFAM" id="SSF52058">
    <property type="entry name" value="L domain-like"/>
    <property type="match status" value="1"/>
</dbReference>
<dbReference type="SMART" id="SM00369">
    <property type="entry name" value="LRR_TYP"/>
    <property type="match status" value="6"/>
</dbReference>
<gene>
    <name evidence="4" type="primary">LOC112056599</name>
</gene>
<dbReference type="Proteomes" id="UP001652582">
    <property type="component" value="Chromosome 11"/>
</dbReference>
<organism evidence="3 4">
    <name type="scientific">Bicyclus anynana</name>
    <name type="common">Squinting bush brown butterfly</name>
    <dbReference type="NCBI Taxonomy" id="110368"/>
    <lineage>
        <taxon>Eukaryota</taxon>
        <taxon>Metazoa</taxon>
        <taxon>Ecdysozoa</taxon>
        <taxon>Arthropoda</taxon>
        <taxon>Hexapoda</taxon>
        <taxon>Insecta</taxon>
        <taxon>Pterygota</taxon>
        <taxon>Neoptera</taxon>
        <taxon>Endopterygota</taxon>
        <taxon>Lepidoptera</taxon>
        <taxon>Glossata</taxon>
        <taxon>Ditrysia</taxon>
        <taxon>Papilionoidea</taxon>
        <taxon>Nymphalidae</taxon>
        <taxon>Satyrinae</taxon>
        <taxon>Satyrini</taxon>
        <taxon>Mycalesina</taxon>
        <taxon>Bicyclus</taxon>
    </lineage>
</organism>
<accession>A0A6J1P4T4</accession>
<keyword evidence="2" id="KW-0677">Repeat</keyword>
<dbReference type="OrthoDB" id="2021138at2759"/>
<name>A0A6J1P4T4_BICAN</name>
<sequence>MEEVEEKTIEKNGLSSASLLLEHLKILDLSNRGFETIDENVKLPINLTELNLSNNKLSEVPISVLNLENLKVLDLSHNCIKYFDVTPKFCHTIQSLNMANNDLNGPPHWVWSEAPTTLEEINLSCNLNITKALQNLDYYKELLDHKVLITNIILYNCKLGDHMELLSTFPNTKSCILGTNNFSSCMNDLEEVPCNGINKCCDVEYLNLCNTNILNVNTSIEIYRKLREINLAQNKLQCLPEQFCLLENLEICILSYNCLYSLPANFCELRKLTSLSVDYNELFALPTNICQLPNIKKIDAYDNFLYEVPDGLDNLLEVDLAQNCLDEPNNEEYFAQRKRIRAISDYRLDGRKEESSVTDCSESKTDDDISQNSKRNKHDIYRCSSSEEWDSDDYWVPQPINTFVPHHYWSTYTPEFMLSPSWTGYIRRKIEEEILWPINAQTLPMADQFRCKEMYHTKACHESDGQFDDFSDDNS</sequence>
<dbReference type="Gene3D" id="3.80.10.10">
    <property type="entry name" value="Ribonuclease Inhibitor"/>
    <property type="match status" value="2"/>
</dbReference>
<dbReference type="GO" id="GO:0005737">
    <property type="term" value="C:cytoplasm"/>
    <property type="evidence" value="ECO:0007669"/>
    <property type="project" value="TreeGrafter"/>
</dbReference>
<dbReference type="KEGG" id="bany:112056599"/>
<dbReference type="InterPro" id="IPR032675">
    <property type="entry name" value="LRR_dom_sf"/>
</dbReference>
<dbReference type="Pfam" id="PF13855">
    <property type="entry name" value="LRR_8"/>
    <property type="match status" value="2"/>
</dbReference>
<evidence type="ECO:0000313" key="4">
    <source>
        <dbReference type="RefSeq" id="XP_023952815.2"/>
    </source>
</evidence>
<dbReference type="SMART" id="SM00364">
    <property type="entry name" value="LRR_BAC"/>
    <property type="match status" value="5"/>
</dbReference>
<reference evidence="4" key="1">
    <citation type="submission" date="2025-08" db="UniProtKB">
        <authorList>
            <consortium name="RefSeq"/>
        </authorList>
    </citation>
    <scope>IDENTIFICATION</scope>
</reference>
<dbReference type="AlphaFoldDB" id="A0A6J1P4T4"/>
<proteinExistence type="predicted"/>
<dbReference type="GeneID" id="112056599"/>
<dbReference type="PANTHER" id="PTHR48051">
    <property type="match status" value="1"/>
</dbReference>
<evidence type="ECO:0000256" key="2">
    <source>
        <dbReference type="ARBA" id="ARBA00022737"/>
    </source>
</evidence>
<dbReference type="PANTHER" id="PTHR48051:SF1">
    <property type="entry name" value="RAS SUPPRESSOR PROTEIN 1"/>
    <property type="match status" value="1"/>
</dbReference>
<dbReference type="InterPro" id="IPR001611">
    <property type="entry name" value="Leu-rich_rpt"/>
</dbReference>